<evidence type="ECO:0000256" key="2">
    <source>
        <dbReference type="ARBA" id="ARBA00043866"/>
    </source>
</evidence>
<feature type="compositionally biased region" description="Basic and acidic residues" evidence="6">
    <location>
        <begin position="231"/>
        <end position="266"/>
    </location>
</feature>
<gene>
    <name evidence="9" type="ORF">ODALV1_LOCUS11850</name>
</gene>
<feature type="compositionally biased region" description="Basic and acidic residues" evidence="6">
    <location>
        <begin position="279"/>
        <end position="288"/>
    </location>
</feature>
<keyword evidence="5" id="KW-0175">Coiled coil</keyword>
<dbReference type="InterPro" id="IPR000571">
    <property type="entry name" value="Znf_CCCH"/>
</dbReference>
<dbReference type="Proteomes" id="UP001642540">
    <property type="component" value="Unassembled WGS sequence"/>
</dbReference>
<dbReference type="SUPFAM" id="SSF54928">
    <property type="entry name" value="RNA-binding domain, RBD"/>
    <property type="match status" value="2"/>
</dbReference>
<feature type="region of interest" description="Disordered" evidence="6">
    <location>
        <begin position="1006"/>
        <end position="1062"/>
    </location>
</feature>
<dbReference type="PROSITE" id="PS50103">
    <property type="entry name" value="ZF_C3H1"/>
    <property type="match status" value="1"/>
</dbReference>
<feature type="compositionally biased region" description="Polar residues" evidence="6">
    <location>
        <begin position="1006"/>
        <end position="1017"/>
    </location>
</feature>
<evidence type="ECO:0000313" key="10">
    <source>
        <dbReference type="Proteomes" id="UP001642540"/>
    </source>
</evidence>
<feature type="region of interest" description="Disordered" evidence="6">
    <location>
        <begin position="663"/>
        <end position="693"/>
    </location>
</feature>
<organism evidence="9 10">
    <name type="scientific">Orchesella dallaii</name>
    <dbReference type="NCBI Taxonomy" id="48710"/>
    <lineage>
        <taxon>Eukaryota</taxon>
        <taxon>Metazoa</taxon>
        <taxon>Ecdysozoa</taxon>
        <taxon>Arthropoda</taxon>
        <taxon>Hexapoda</taxon>
        <taxon>Collembola</taxon>
        <taxon>Entomobryomorpha</taxon>
        <taxon>Entomobryoidea</taxon>
        <taxon>Orchesellidae</taxon>
        <taxon>Orchesellinae</taxon>
        <taxon>Orchesella</taxon>
    </lineage>
</organism>
<comment type="function">
    <text evidence="2">May be involved in the turnover of nuclear polyadenylated (pA+) RNA.</text>
</comment>
<dbReference type="InterPro" id="IPR045137">
    <property type="entry name" value="RBM26/27"/>
</dbReference>
<dbReference type="PROSITE" id="PS50102">
    <property type="entry name" value="RRM"/>
    <property type="match status" value="1"/>
</dbReference>
<dbReference type="InterPro" id="IPR002483">
    <property type="entry name" value="PWI_dom"/>
</dbReference>
<name>A0ABP1QIX3_9HEXA</name>
<evidence type="ECO:0008006" key="11">
    <source>
        <dbReference type="Google" id="ProtNLM"/>
    </source>
</evidence>
<keyword evidence="4" id="KW-0863">Zinc-finger</keyword>
<proteinExistence type="predicted"/>
<feature type="domain" description="C3H1-type" evidence="8">
    <location>
        <begin position="407"/>
        <end position="430"/>
    </location>
</feature>
<feature type="compositionally biased region" description="Basic and acidic residues" evidence="6">
    <location>
        <begin position="192"/>
        <end position="223"/>
    </location>
</feature>
<dbReference type="InterPro" id="IPR035979">
    <property type="entry name" value="RBD_domain_sf"/>
</dbReference>
<evidence type="ECO:0000313" key="9">
    <source>
        <dbReference type="EMBL" id="CAL8104760.1"/>
    </source>
</evidence>
<feature type="compositionally biased region" description="Low complexity" evidence="6">
    <location>
        <begin position="135"/>
        <end position="175"/>
    </location>
</feature>
<reference evidence="9 10" key="1">
    <citation type="submission" date="2024-08" db="EMBL/GenBank/DDBJ databases">
        <authorList>
            <person name="Cucini C."/>
            <person name="Frati F."/>
        </authorList>
    </citation>
    <scope>NUCLEOTIDE SEQUENCE [LARGE SCALE GENOMIC DNA]</scope>
</reference>
<accession>A0ABP1QIX3</accession>
<dbReference type="Gene3D" id="3.30.70.330">
    <property type="match status" value="1"/>
</dbReference>
<feature type="domain" description="RRM" evidence="7">
    <location>
        <begin position="587"/>
        <end position="661"/>
    </location>
</feature>
<feature type="compositionally biased region" description="Basic residues" evidence="6">
    <location>
        <begin position="267"/>
        <end position="277"/>
    </location>
</feature>
<feature type="coiled-coil region" evidence="5">
    <location>
        <begin position="799"/>
        <end position="859"/>
    </location>
</feature>
<dbReference type="InterPro" id="IPR012677">
    <property type="entry name" value="Nucleotide-bd_a/b_plait_sf"/>
</dbReference>
<evidence type="ECO:0000256" key="6">
    <source>
        <dbReference type="SAM" id="MobiDB-lite"/>
    </source>
</evidence>
<feature type="coiled-coil region" evidence="5">
    <location>
        <begin position="733"/>
        <end position="760"/>
    </location>
</feature>
<feature type="compositionally biased region" description="Polar residues" evidence="6">
    <location>
        <begin position="176"/>
        <end position="191"/>
    </location>
</feature>
<feature type="region of interest" description="Disordered" evidence="6">
    <location>
        <begin position="105"/>
        <end position="369"/>
    </location>
</feature>
<evidence type="ECO:0000256" key="5">
    <source>
        <dbReference type="SAM" id="Coils"/>
    </source>
</evidence>
<keyword evidence="4" id="KW-0862">Zinc</keyword>
<dbReference type="Pfam" id="PF01480">
    <property type="entry name" value="PWI"/>
    <property type="match status" value="1"/>
</dbReference>
<dbReference type="SMART" id="SM00360">
    <property type="entry name" value="RRM"/>
    <property type="match status" value="1"/>
</dbReference>
<feature type="compositionally biased region" description="Basic residues" evidence="6">
    <location>
        <begin position="304"/>
        <end position="314"/>
    </location>
</feature>
<keyword evidence="1 3" id="KW-0694">RNA-binding</keyword>
<feature type="compositionally biased region" description="Acidic residues" evidence="6">
    <location>
        <begin position="1048"/>
        <end position="1062"/>
    </location>
</feature>
<feature type="zinc finger region" description="C3H1-type" evidence="4">
    <location>
        <begin position="407"/>
        <end position="430"/>
    </location>
</feature>
<dbReference type="PANTHER" id="PTHR14398">
    <property type="entry name" value="RNA RECOGNITION RRM/RNP DOMAIN"/>
    <property type="match status" value="1"/>
</dbReference>
<keyword evidence="10" id="KW-1185">Reference proteome</keyword>
<feature type="compositionally biased region" description="Low complexity" evidence="6">
    <location>
        <begin position="349"/>
        <end position="364"/>
    </location>
</feature>
<sequence length="1062" mass="119212">MMDLSDESLDSFLNNNDESVSSFPAMIVEHTELFQAWLSQVLRPLCDAEPGALAKYVLALIKKDKTEKELRQSMVDQLDVFLQSETKPFVEKLFEALNNKEYLNAKPSEPVQSKSESIEKGNNGEAVSGAKVEKSGSASETEPTSSTSGPTAAVNSSTHTSSSGNEGSSKKGSNTLSVTPSALLNAGSTEATSHHKDSTENKEDSKSRRDRRDVSHNTKDDRDKRRKRSRTDRDRRASRSRSNDRTKRSRSPRLERDRERDRDRNERLRHRPRKSPPPRRYERDVWDRRRSRSPIRNRSASPRNRSRTPPRYRRPFNSSRSRSRSPIVRDRSRSRSRSRSPAKDKKDSLLPLPLAHPDPDSLSSKEMTDKPIVQSVVVRPGAPQPENSDMKPGYNAVPQAPGVTGNRCRDFDEKGLCMRGELCPFDHGKDPVVLEDIVVPASGGAGNYGGRGIVPGAGPGYTAPLVRPSIIGEYYPDSPSIETPVGWGPGAPPFRPRHLARGRGGLLLRPQAMGPYPVPGQRQLISVPVVGVPPAVPVMGDLRGPHPQMPPMQMHPMRGVHGMRGRGRGGFDHGRLGAKPPRNYTNCSLEVRKIPREQNTIMDLNSHFIRFGKIINIQINYDNDPEAALVTFSSPAEAQLAYRSTEAVLNNRFIRVFWHNKEKENEEEAEASNPPRIPVKDRLGAQQDPMDDRRHEHEKILISGNNLTKTVYNNALLAKKMETPQEKLQAVEAIRKSQELLAAQENLKKLQEQKKQEVLKMSNDLRKRKQTMMEEQIEQQKKLIAKFEHSKDRMKPEEKDSLLGIIKSLQESVERLKRDLDESNPNISKQPGFQGLKSKEEAQKEMLDAELDLYNKEQQGGDTVDLQKKVLELRARAKSLGLIGSPGVRGGGGGGRGTFRGAGRGGFRGRGIIRGRGRLRALRSVDRRPTKIRVTGCPAPRLPELLDHFSVYGQIRDYEPDCRVPMMIIEFECRKTAEVAMTNGQMFDDIKLTLEWVTENNTDGKLLQAENSNNGETSNHDDLDNSASLDEDEEELGDILNSEIMLTGEDDDEDDEDRSWRR</sequence>
<protein>
    <recommendedName>
        <fullName evidence="11">RNA-binding protein 26</fullName>
    </recommendedName>
</protein>
<evidence type="ECO:0000256" key="1">
    <source>
        <dbReference type="ARBA" id="ARBA00022884"/>
    </source>
</evidence>
<dbReference type="EMBL" id="CAXLJM020000036">
    <property type="protein sequence ID" value="CAL8104760.1"/>
    <property type="molecule type" value="Genomic_DNA"/>
</dbReference>
<feature type="compositionally biased region" description="Low complexity" evidence="6">
    <location>
        <begin position="315"/>
        <end position="326"/>
    </location>
</feature>
<dbReference type="InterPro" id="IPR000504">
    <property type="entry name" value="RRM_dom"/>
</dbReference>
<evidence type="ECO:0000259" key="8">
    <source>
        <dbReference type="PROSITE" id="PS50103"/>
    </source>
</evidence>
<evidence type="ECO:0000256" key="3">
    <source>
        <dbReference type="PROSITE-ProRule" id="PRU00176"/>
    </source>
</evidence>
<keyword evidence="4" id="KW-0479">Metal-binding</keyword>
<evidence type="ECO:0000259" key="7">
    <source>
        <dbReference type="PROSITE" id="PS50102"/>
    </source>
</evidence>
<dbReference type="CDD" id="cd12257">
    <property type="entry name" value="RRM1_RBM26_like"/>
    <property type="match status" value="1"/>
</dbReference>
<dbReference type="PANTHER" id="PTHR14398:SF0">
    <property type="entry name" value="ZINC FINGER PROTEIN SWM"/>
    <property type="match status" value="1"/>
</dbReference>
<comment type="caution">
    <text evidence="9">The sequence shown here is derived from an EMBL/GenBank/DDBJ whole genome shotgun (WGS) entry which is preliminary data.</text>
</comment>
<evidence type="ECO:0000256" key="4">
    <source>
        <dbReference type="PROSITE-ProRule" id="PRU00723"/>
    </source>
</evidence>